<dbReference type="AlphaFoldDB" id="A0A517YX81"/>
<keyword evidence="3" id="KW-1185">Reference proteome</keyword>
<dbReference type="InterPro" id="IPR010982">
    <property type="entry name" value="Lambda_DNA-bd_dom_sf"/>
</dbReference>
<dbReference type="Proteomes" id="UP000317369">
    <property type="component" value="Chromosome"/>
</dbReference>
<feature type="region of interest" description="Disordered" evidence="1">
    <location>
        <begin position="148"/>
        <end position="167"/>
    </location>
</feature>
<reference evidence="2 3" key="1">
    <citation type="submission" date="2019-02" db="EMBL/GenBank/DDBJ databases">
        <title>Deep-cultivation of Planctomycetes and their phenomic and genomic characterization uncovers novel biology.</title>
        <authorList>
            <person name="Wiegand S."/>
            <person name="Jogler M."/>
            <person name="Boedeker C."/>
            <person name="Pinto D."/>
            <person name="Vollmers J."/>
            <person name="Rivas-Marin E."/>
            <person name="Kohn T."/>
            <person name="Peeters S.H."/>
            <person name="Heuer A."/>
            <person name="Rast P."/>
            <person name="Oberbeckmann S."/>
            <person name="Bunk B."/>
            <person name="Jeske O."/>
            <person name="Meyerdierks A."/>
            <person name="Storesund J.E."/>
            <person name="Kallscheuer N."/>
            <person name="Luecker S."/>
            <person name="Lage O.M."/>
            <person name="Pohl T."/>
            <person name="Merkel B.J."/>
            <person name="Hornburger P."/>
            <person name="Mueller R.-W."/>
            <person name="Bruemmer F."/>
            <person name="Labrenz M."/>
            <person name="Spormann A.M."/>
            <person name="Op den Camp H."/>
            <person name="Overmann J."/>
            <person name="Amann R."/>
            <person name="Jetten M.S.M."/>
            <person name="Mascher T."/>
            <person name="Medema M.H."/>
            <person name="Devos D.P."/>
            <person name="Kaster A.-K."/>
            <person name="Ovreas L."/>
            <person name="Rohde M."/>
            <person name="Galperin M.Y."/>
            <person name="Jogler C."/>
        </authorList>
    </citation>
    <scope>NUCLEOTIDE SEQUENCE [LARGE SCALE GENOMIC DNA]</scope>
    <source>
        <strain evidence="2 3">KS4</strain>
    </source>
</reference>
<dbReference type="EMBL" id="CP036425">
    <property type="protein sequence ID" value="QDU34828.1"/>
    <property type="molecule type" value="Genomic_DNA"/>
</dbReference>
<evidence type="ECO:0000256" key="1">
    <source>
        <dbReference type="SAM" id="MobiDB-lite"/>
    </source>
</evidence>
<proteinExistence type="predicted"/>
<dbReference type="InterPro" id="IPR001387">
    <property type="entry name" value="Cro/C1-type_HTH"/>
</dbReference>
<name>A0A517YX81_9BACT</name>
<organism evidence="2 3">
    <name type="scientific">Poriferisphaera corsica</name>
    <dbReference type="NCBI Taxonomy" id="2528020"/>
    <lineage>
        <taxon>Bacteria</taxon>
        <taxon>Pseudomonadati</taxon>
        <taxon>Planctomycetota</taxon>
        <taxon>Phycisphaerae</taxon>
        <taxon>Phycisphaerales</taxon>
        <taxon>Phycisphaeraceae</taxon>
        <taxon>Poriferisphaera</taxon>
    </lineage>
</organism>
<evidence type="ECO:0000313" key="2">
    <source>
        <dbReference type="EMBL" id="QDU34828.1"/>
    </source>
</evidence>
<accession>A0A517YX81</accession>
<dbReference type="CDD" id="cd00093">
    <property type="entry name" value="HTH_XRE"/>
    <property type="match status" value="1"/>
</dbReference>
<sequence>MIAECLRQLLDRKMITVKEIEEATGRGNSTIYRWLENKSHPDINDYITLIHRIEDQRVRAALLDAITSNLPVSIHWVEEDEEVNHHNIFGNFILEAKQQTIQAIQVLLDILNKLENNDVNERLSTQDCADINEAINTNISIHTHLKQGLSRHAGRRRKARPLQYVST</sequence>
<dbReference type="Gene3D" id="1.10.260.40">
    <property type="entry name" value="lambda repressor-like DNA-binding domains"/>
    <property type="match status" value="1"/>
</dbReference>
<dbReference type="GO" id="GO:0003677">
    <property type="term" value="F:DNA binding"/>
    <property type="evidence" value="ECO:0007669"/>
    <property type="project" value="InterPro"/>
</dbReference>
<evidence type="ECO:0000313" key="3">
    <source>
        <dbReference type="Proteomes" id="UP000317369"/>
    </source>
</evidence>
<gene>
    <name evidence="2" type="ORF">KS4_29040</name>
</gene>
<protein>
    <submittedName>
        <fullName evidence="2">Uncharacterized protein</fullName>
    </submittedName>
</protein>
<dbReference type="KEGG" id="pcor:KS4_29040"/>